<keyword evidence="2" id="KW-1185">Reference proteome</keyword>
<dbReference type="EMBL" id="JAKOGI010001278">
    <property type="protein sequence ID" value="KAJ8426513.1"/>
    <property type="molecule type" value="Genomic_DNA"/>
</dbReference>
<protein>
    <submittedName>
        <fullName evidence="1">Uncharacterized protein</fullName>
    </submittedName>
</protein>
<sequence>MYQKAFITWMSTCSFSSMVAQPNEAQTKVVRSMRFSSAMKVDLKQIPGKFLKWLVEIFDPYSAFLVLLDGKALDVYVTMGAPIGGREIMELSRSLMDEEYDEVHAALFNKAQAEAVISMEFASFLKFSKWLVECFDPYAASFVLPDGQKFPVTAFDVYMTLGEPFKGREVIEITMSSTDEEYDKVHAAWLKE</sequence>
<reference evidence="1" key="1">
    <citation type="submission" date="2022-04" db="EMBL/GenBank/DDBJ databases">
        <title>Carnegiea gigantea Genome sequencing and assembly v2.</title>
        <authorList>
            <person name="Copetti D."/>
            <person name="Sanderson M.J."/>
            <person name="Burquez A."/>
            <person name="Wojciechowski M.F."/>
        </authorList>
    </citation>
    <scope>NUCLEOTIDE SEQUENCE</scope>
    <source>
        <strain evidence="1">SGP5-SGP5p</strain>
        <tissue evidence="1">Aerial part</tissue>
    </source>
</reference>
<evidence type="ECO:0000313" key="2">
    <source>
        <dbReference type="Proteomes" id="UP001153076"/>
    </source>
</evidence>
<dbReference type="AlphaFoldDB" id="A0A9Q1JN64"/>
<organism evidence="1 2">
    <name type="scientific">Carnegiea gigantea</name>
    <dbReference type="NCBI Taxonomy" id="171969"/>
    <lineage>
        <taxon>Eukaryota</taxon>
        <taxon>Viridiplantae</taxon>
        <taxon>Streptophyta</taxon>
        <taxon>Embryophyta</taxon>
        <taxon>Tracheophyta</taxon>
        <taxon>Spermatophyta</taxon>
        <taxon>Magnoliopsida</taxon>
        <taxon>eudicotyledons</taxon>
        <taxon>Gunneridae</taxon>
        <taxon>Pentapetalae</taxon>
        <taxon>Caryophyllales</taxon>
        <taxon>Cactineae</taxon>
        <taxon>Cactaceae</taxon>
        <taxon>Cactoideae</taxon>
        <taxon>Echinocereeae</taxon>
        <taxon>Carnegiea</taxon>
    </lineage>
</organism>
<evidence type="ECO:0000313" key="1">
    <source>
        <dbReference type="EMBL" id="KAJ8426513.1"/>
    </source>
</evidence>
<name>A0A9Q1JN64_9CARY</name>
<comment type="caution">
    <text evidence="1">The sequence shown here is derived from an EMBL/GenBank/DDBJ whole genome shotgun (WGS) entry which is preliminary data.</text>
</comment>
<proteinExistence type="predicted"/>
<dbReference type="Proteomes" id="UP001153076">
    <property type="component" value="Unassembled WGS sequence"/>
</dbReference>
<gene>
    <name evidence="1" type="ORF">Cgig2_023272</name>
</gene>
<accession>A0A9Q1JN64</accession>